<evidence type="ECO:0000313" key="4">
    <source>
        <dbReference type="Proteomes" id="UP001165396"/>
    </source>
</evidence>
<sequence length="79" mass="8676">MSDNNDYLRTNASGSFRLRADVLALMMKGAGYAAIFCLVIWFSIAVIYGIGKLLPPESRDTQDPTPYSFNLSTPSVVQV</sequence>
<dbReference type="Gene3D" id="1.20.5.920">
    <property type="entry name" value="rhodobacter sphaeroides pufx membrane protein"/>
    <property type="match status" value="1"/>
</dbReference>
<comment type="caution">
    <text evidence="3">The sequence shown here is derived from an EMBL/GenBank/DDBJ whole genome shotgun (WGS) entry which is preliminary data.</text>
</comment>
<dbReference type="EMBL" id="JANKJG010000001">
    <property type="protein sequence ID" value="MCR8825214.1"/>
    <property type="molecule type" value="Genomic_DNA"/>
</dbReference>
<dbReference type="RefSeq" id="WP_258292888.1">
    <property type="nucleotide sequence ID" value="NZ_JANKJG010000001.1"/>
</dbReference>
<reference evidence="3" key="1">
    <citation type="submission" date="2022-07" db="EMBL/GenBank/DDBJ databases">
        <title>Pseudosulfitobacter sp. strain AP-MA-4, whole genome sequence.</title>
        <authorList>
            <person name="Jiang Y."/>
        </authorList>
    </citation>
    <scope>NUCLEOTIDE SEQUENCE</scope>
    <source>
        <strain evidence="3">AP-MA-4</strain>
    </source>
</reference>
<evidence type="ECO:0000313" key="3">
    <source>
        <dbReference type="EMBL" id="MCR8825214.1"/>
    </source>
</evidence>
<proteinExistence type="predicted"/>
<name>A0ABT1YWG4_9RHOB</name>
<feature type="compositionally biased region" description="Polar residues" evidence="1">
    <location>
        <begin position="63"/>
        <end position="79"/>
    </location>
</feature>
<organism evidence="3 4">
    <name type="scientific">Pseudosulfitobacter koreensis</name>
    <dbReference type="NCBI Taxonomy" id="2968472"/>
    <lineage>
        <taxon>Bacteria</taxon>
        <taxon>Pseudomonadati</taxon>
        <taxon>Pseudomonadota</taxon>
        <taxon>Alphaproteobacteria</taxon>
        <taxon>Rhodobacterales</taxon>
        <taxon>Roseobacteraceae</taxon>
        <taxon>Pseudosulfitobacter</taxon>
    </lineage>
</organism>
<gene>
    <name evidence="3" type="primary">pufX</name>
    <name evidence="3" type="ORF">NTA49_01555</name>
</gene>
<feature type="transmembrane region" description="Helical" evidence="2">
    <location>
        <begin position="30"/>
        <end position="50"/>
    </location>
</feature>
<accession>A0ABT1YWG4</accession>
<evidence type="ECO:0000256" key="2">
    <source>
        <dbReference type="SAM" id="Phobius"/>
    </source>
</evidence>
<keyword evidence="2" id="KW-1133">Transmembrane helix</keyword>
<protein>
    <submittedName>
        <fullName evidence="3">RC-LH1 core complex protein PufX</fullName>
    </submittedName>
</protein>
<dbReference type="Pfam" id="PF11511">
    <property type="entry name" value="RhodobacterPufX"/>
    <property type="match status" value="1"/>
</dbReference>
<keyword evidence="2" id="KW-0472">Membrane</keyword>
<keyword evidence="2" id="KW-0812">Transmembrane</keyword>
<feature type="region of interest" description="Disordered" evidence="1">
    <location>
        <begin position="58"/>
        <end position="79"/>
    </location>
</feature>
<keyword evidence="4" id="KW-1185">Reference proteome</keyword>
<dbReference type="InterPro" id="IPR020169">
    <property type="entry name" value="Intrinsic_membrane_PufX"/>
</dbReference>
<dbReference type="Proteomes" id="UP001165396">
    <property type="component" value="Unassembled WGS sequence"/>
</dbReference>
<evidence type="ECO:0000256" key="1">
    <source>
        <dbReference type="SAM" id="MobiDB-lite"/>
    </source>
</evidence>